<evidence type="ECO:0000256" key="2">
    <source>
        <dbReference type="ARBA" id="ARBA00022618"/>
    </source>
</evidence>
<dbReference type="Pfam" id="PF12896">
    <property type="entry name" value="ANAPC4"/>
    <property type="match status" value="1"/>
</dbReference>
<dbReference type="RefSeq" id="XP_013241192.1">
    <property type="nucleotide sequence ID" value="XM_013385738.1"/>
</dbReference>
<protein>
    <recommendedName>
        <fullName evidence="1">Anaphase-promoting complex subunit 4</fullName>
    </recommendedName>
</protein>
<dbReference type="InterPro" id="IPR024789">
    <property type="entry name" value="APC4"/>
</dbReference>
<evidence type="ECO:0000313" key="8">
    <source>
        <dbReference type="Proteomes" id="UP000027361"/>
    </source>
</evidence>
<keyword evidence="5" id="KW-0131">Cell cycle</keyword>
<accession>A0A066VMD2</accession>
<dbReference type="GO" id="GO:0051301">
    <property type="term" value="P:cell division"/>
    <property type="evidence" value="ECO:0007669"/>
    <property type="project" value="UniProtKB-KW"/>
</dbReference>
<organism evidence="7 8">
    <name type="scientific">Tilletiaria anomala (strain ATCC 24038 / CBS 436.72 / UBC 951)</name>
    <dbReference type="NCBI Taxonomy" id="1037660"/>
    <lineage>
        <taxon>Eukaryota</taxon>
        <taxon>Fungi</taxon>
        <taxon>Dikarya</taxon>
        <taxon>Basidiomycota</taxon>
        <taxon>Ustilaginomycotina</taxon>
        <taxon>Exobasidiomycetes</taxon>
        <taxon>Georgefischeriales</taxon>
        <taxon>Tilletiariaceae</taxon>
        <taxon>Tilletiaria</taxon>
    </lineage>
</organism>
<reference evidence="7 8" key="1">
    <citation type="submission" date="2014-05" db="EMBL/GenBank/DDBJ databases">
        <title>Draft genome sequence of a rare smut relative, Tilletiaria anomala UBC 951.</title>
        <authorList>
            <consortium name="DOE Joint Genome Institute"/>
            <person name="Toome M."/>
            <person name="Kuo A."/>
            <person name="Henrissat B."/>
            <person name="Lipzen A."/>
            <person name="Tritt A."/>
            <person name="Yoshinaga Y."/>
            <person name="Zane M."/>
            <person name="Barry K."/>
            <person name="Grigoriev I.V."/>
            <person name="Spatafora J.W."/>
            <person name="Aimea M.C."/>
        </authorList>
    </citation>
    <scope>NUCLEOTIDE SEQUENCE [LARGE SCALE GENOMIC DNA]</scope>
    <source>
        <strain evidence="7 8">UBC 951</strain>
    </source>
</reference>
<evidence type="ECO:0000259" key="6">
    <source>
        <dbReference type="Pfam" id="PF12896"/>
    </source>
</evidence>
<dbReference type="GO" id="GO:0005680">
    <property type="term" value="C:anaphase-promoting complex"/>
    <property type="evidence" value="ECO:0007669"/>
    <property type="project" value="InterPro"/>
</dbReference>
<comment type="caution">
    <text evidence="7">The sequence shown here is derived from an EMBL/GenBank/DDBJ whole genome shotgun (WGS) entry which is preliminary data.</text>
</comment>
<dbReference type="PANTHER" id="PTHR13260:SF0">
    <property type="entry name" value="ANAPHASE-PROMOTING COMPLEX SUBUNIT 4"/>
    <property type="match status" value="1"/>
</dbReference>
<dbReference type="STRING" id="1037660.A0A066VMD2"/>
<dbReference type="GO" id="GO:0070979">
    <property type="term" value="P:protein K11-linked ubiquitination"/>
    <property type="evidence" value="ECO:0007669"/>
    <property type="project" value="TreeGrafter"/>
</dbReference>
<evidence type="ECO:0000256" key="4">
    <source>
        <dbReference type="ARBA" id="ARBA00022786"/>
    </source>
</evidence>
<evidence type="ECO:0000256" key="1">
    <source>
        <dbReference type="ARBA" id="ARBA00016067"/>
    </source>
</evidence>
<dbReference type="PANTHER" id="PTHR13260">
    <property type="entry name" value="ANAPHASE PROMOTING COMPLEX SUBUNIT 4 APC4"/>
    <property type="match status" value="1"/>
</dbReference>
<sequence length="477" mass="52566">MNESGKANGPKLLPHQLRFRQMAMGRGGAVKAEQGVLPSIAAKQWQYEEDKSRAAAVLALARLPVLPIDAVQWGIVESATGQEGPFATVGEGSEGDTDALLADVLLCSDGRGRLHLLAQGTARLGEVTIPNEQTKHRSLSTAISRDFSSLSVLASGPFSDGKEEMVLLTAKLHLRSSSQMLGSTPAHLHLLALSTTLHHLLSYLLDTLHLMRQVFRMTYIGQVADEWLKHAQEVGEKYRCDFQLECITAIAGGRLGDGIEVMIMSMINESALHMMEDTTYTSLRFLRRAAATVIGPACERILIILESLRAHGLLPAERDGAAFPLASETEALVQELLRASLVIEVEAEKDLLAAGEFYKWWKQERDKHENPRRDDGQFHPIIHDTLAAIEYVQRGFINPHLDALLGTRNACNVVEELRAKQVVATPAAQPTGLEEILRRTEQRLSDASVFNPALVVPLSARSTIRILRHVGEQRYPR</sequence>
<dbReference type="AlphaFoldDB" id="A0A066VMD2"/>
<dbReference type="GeneID" id="25262018"/>
<proteinExistence type="predicted"/>
<evidence type="ECO:0000313" key="7">
    <source>
        <dbReference type="EMBL" id="KDN39909.1"/>
    </source>
</evidence>
<dbReference type="InParanoid" id="A0A066VMD2"/>
<keyword evidence="8" id="KW-1185">Reference proteome</keyword>
<gene>
    <name evidence="7" type="ORF">K437DRAFT_194008</name>
</gene>
<dbReference type="Proteomes" id="UP000027361">
    <property type="component" value="Unassembled WGS sequence"/>
</dbReference>
<dbReference type="GO" id="GO:0034399">
    <property type="term" value="C:nuclear periphery"/>
    <property type="evidence" value="ECO:0007669"/>
    <property type="project" value="TreeGrafter"/>
</dbReference>
<dbReference type="OrthoDB" id="10259843at2759"/>
<evidence type="ECO:0000256" key="5">
    <source>
        <dbReference type="ARBA" id="ARBA00023306"/>
    </source>
</evidence>
<dbReference type="EMBL" id="JMSN01000098">
    <property type="protein sequence ID" value="KDN39909.1"/>
    <property type="molecule type" value="Genomic_DNA"/>
</dbReference>
<evidence type="ECO:0000256" key="3">
    <source>
        <dbReference type="ARBA" id="ARBA00022776"/>
    </source>
</evidence>
<dbReference type="GO" id="GO:0031145">
    <property type="term" value="P:anaphase-promoting complex-dependent catabolic process"/>
    <property type="evidence" value="ECO:0007669"/>
    <property type="project" value="InterPro"/>
</dbReference>
<name>A0A066VMD2_TILAU</name>
<keyword evidence="4" id="KW-0833">Ubl conjugation pathway</keyword>
<keyword evidence="2" id="KW-0132">Cell division</keyword>
<dbReference type="HOGENOM" id="CLU_572643_0_0_1"/>
<feature type="domain" description="Anaphase-promoting complex subunit 4 long" evidence="6">
    <location>
        <begin position="180"/>
        <end position="367"/>
    </location>
</feature>
<dbReference type="InterPro" id="IPR024790">
    <property type="entry name" value="APC4_long_dom"/>
</dbReference>
<keyword evidence="3" id="KW-0498">Mitosis</keyword>